<organism evidence="10 11">
    <name type="scientific">Byssochlamys spectabilis</name>
    <name type="common">Paecilomyces variotii</name>
    <dbReference type="NCBI Taxonomy" id="264951"/>
    <lineage>
        <taxon>Eukaryota</taxon>
        <taxon>Fungi</taxon>
        <taxon>Dikarya</taxon>
        <taxon>Ascomycota</taxon>
        <taxon>Pezizomycotina</taxon>
        <taxon>Eurotiomycetes</taxon>
        <taxon>Eurotiomycetidae</taxon>
        <taxon>Eurotiales</taxon>
        <taxon>Thermoascaceae</taxon>
        <taxon>Paecilomyces</taxon>
    </lineage>
</organism>
<keyword evidence="8" id="KW-0175">Coiled coil</keyword>
<evidence type="ECO:0000313" key="11">
    <source>
        <dbReference type="Proteomes" id="UP000283841"/>
    </source>
</evidence>
<keyword evidence="5" id="KW-0539">Nucleus</keyword>
<dbReference type="GO" id="GO:0007052">
    <property type="term" value="P:mitotic spindle organization"/>
    <property type="evidence" value="ECO:0007669"/>
    <property type="project" value="TreeGrafter"/>
</dbReference>
<dbReference type="AlphaFoldDB" id="A0A443HXE2"/>
<evidence type="ECO:0000256" key="2">
    <source>
        <dbReference type="ARBA" id="ARBA00004629"/>
    </source>
</evidence>
<evidence type="ECO:0000256" key="1">
    <source>
        <dbReference type="ARBA" id="ARBA00004123"/>
    </source>
</evidence>
<protein>
    <submittedName>
        <fullName evidence="10">Centromere protein H (CENP-H)-domain-containing protein</fullName>
    </submittedName>
</protein>
<dbReference type="RefSeq" id="XP_028486144.1">
    <property type="nucleotide sequence ID" value="XM_028631900.1"/>
</dbReference>
<dbReference type="GO" id="GO:0000776">
    <property type="term" value="C:kinetochore"/>
    <property type="evidence" value="ECO:0007669"/>
    <property type="project" value="UniProtKB-KW"/>
</dbReference>
<evidence type="ECO:0000259" key="9">
    <source>
        <dbReference type="Pfam" id="PF05837"/>
    </source>
</evidence>
<evidence type="ECO:0000256" key="7">
    <source>
        <dbReference type="ARBA" id="ARBA00025735"/>
    </source>
</evidence>
<dbReference type="PANTHER" id="PTHR48122">
    <property type="entry name" value="CENTROMERE PROTEIN H"/>
    <property type="match status" value="1"/>
</dbReference>
<reference evidence="10 11" key="1">
    <citation type="journal article" date="2018" name="Front. Microbiol.">
        <title>Genomic and genetic insights into a cosmopolitan fungus, Paecilomyces variotii (Eurotiales).</title>
        <authorList>
            <person name="Urquhart A.S."/>
            <person name="Mondo S.J."/>
            <person name="Makela M.R."/>
            <person name="Hane J.K."/>
            <person name="Wiebenga A."/>
            <person name="He G."/>
            <person name="Mihaltcheva S."/>
            <person name="Pangilinan J."/>
            <person name="Lipzen A."/>
            <person name="Barry K."/>
            <person name="de Vries R.P."/>
            <person name="Grigoriev I.V."/>
            <person name="Idnurm A."/>
        </authorList>
    </citation>
    <scope>NUCLEOTIDE SEQUENCE [LARGE SCALE GENOMIC DNA]</scope>
    <source>
        <strain evidence="10 11">CBS 101075</strain>
    </source>
</reference>
<dbReference type="Proteomes" id="UP000283841">
    <property type="component" value="Unassembled WGS sequence"/>
</dbReference>
<comment type="similarity">
    <text evidence="7">Belongs to the CENP-H/MCM16 family.</text>
</comment>
<keyword evidence="11" id="KW-1185">Reference proteome</keyword>
<keyword evidence="6" id="KW-0137">Centromere</keyword>
<gene>
    <name evidence="10" type="ORF">C8Q69DRAFT_486413</name>
</gene>
<keyword evidence="4" id="KW-0995">Kinetochore</keyword>
<feature type="domain" description="Centromere protein H C-terminal" evidence="9">
    <location>
        <begin position="40"/>
        <end position="238"/>
    </location>
</feature>
<evidence type="ECO:0000313" key="10">
    <source>
        <dbReference type="EMBL" id="RWQ96499.1"/>
    </source>
</evidence>
<proteinExistence type="inferred from homology"/>
<dbReference type="PANTHER" id="PTHR48122:SF1">
    <property type="entry name" value="CENTROMERE PROTEIN H"/>
    <property type="match status" value="1"/>
</dbReference>
<evidence type="ECO:0000256" key="4">
    <source>
        <dbReference type="ARBA" id="ARBA00022838"/>
    </source>
</evidence>
<comment type="caution">
    <text evidence="10">The sequence shown here is derived from an EMBL/GenBank/DDBJ whole genome shotgun (WGS) entry which is preliminary data.</text>
</comment>
<dbReference type="VEuPathDB" id="FungiDB:C8Q69DRAFT_486413"/>
<dbReference type="GeneID" id="39601177"/>
<comment type="subcellular location">
    <subcellularLocation>
        <location evidence="2">Chromosome</location>
        <location evidence="2">Centromere</location>
        <location evidence="2">Kinetochore</location>
    </subcellularLocation>
    <subcellularLocation>
        <location evidence="1">Nucleus</location>
    </subcellularLocation>
</comment>
<dbReference type="EMBL" id="RCNU01000004">
    <property type="protein sequence ID" value="RWQ96499.1"/>
    <property type="molecule type" value="Genomic_DNA"/>
</dbReference>
<dbReference type="GO" id="GO:0043515">
    <property type="term" value="F:kinetochore binding"/>
    <property type="evidence" value="ECO:0007669"/>
    <property type="project" value="TreeGrafter"/>
</dbReference>
<accession>A0A443HXE2</accession>
<dbReference type="GO" id="GO:0005634">
    <property type="term" value="C:nucleus"/>
    <property type="evidence" value="ECO:0007669"/>
    <property type="project" value="UniProtKB-SubCell"/>
</dbReference>
<dbReference type="InterPro" id="IPR008426">
    <property type="entry name" value="CENP-H_C"/>
</dbReference>
<dbReference type="InterPro" id="IPR040034">
    <property type="entry name" value="CENP-H"/>
</dbReference>
<dbReference type="Pfam" id="PF05837">
    <property type="entry name" value="CENP-H"/>
    <property type="match status" value="1"/>
</dbReference>
<dbReference type="GO" id="GO:0007059">
    <property type="term" value="P:chromosome segregation"/>
    <property type="evidence" value="ECO:0007669"/>
    <property type="project" value="TreeGrafter"/>
</dbReference>
<sequence length="241" mass="26836">MASISGARDESQLPPAEAALLELAGNDRRDALSLSDKESLTLRLYDQILEQALERALLEQDVEEASDDDDVEQQIAIAERELLEARATYSVRKKAVEAVLMTDPSLKAVHLKAVSPAERALLPLIHRRDVLALVHENLAAAHTEILEALSNAEVDNRQITEKNQRLVRTLLELTDQESSWKEEITDPKLRAQLQELEAGHKKSRARWETIKGIASAVVVASGVDWARDDALRELVLDESDD</sequence>
<feature type="coiled-coil region" evidence="8">
    <location>
        <begin position="149"/>
        <end position="176"/>
    </location>
</feature>
<evidence type="ECO:0000256" key="3">
    <source>
        <dbReference type="ARBA" id="ARBA00022454"/>
    </source>
</evidence>
<evidence type="ECO:0000256" key="8">
    <source>
        <dbReference type="SAM" id="Coils"/>
    </source>
</evidence>
<evidence type="ECO:0000256" key="6">
    <source>
        <dbReference type="ARBA" id="ARBA00023328"/>
    </source>
</evidence>
<evidence type="ECO:0000256" key="5">
    <source>
        <dbReference type="ARBA" id="ARBA00023242"/>
    </source>
</evidence>
<dbReference type="GO" id="GO:0051382">
    <property type="term" value="P:kinetochore assembly"/>
    <property type="evidence" value="ECO:0007669"/>
    <property type="project" value="InterPro"/>
</dbReference>
<keyword evidence="3" id="KW-0158">Chromosome</keyword>
<name>A0A443HXE2_BYSSP</name>